<organism evidence="10 11">
    <name type="scientific">Musa balbisiana</name>
    <name type="common">Banana</name>
    <dbReference type="NCBI Taxonomy" id="52838"/>
    <lineage>
        <taxon>Eukaryota</taxon>
        <taxon>Viridiplantae</taxon>
        <taxon>Streptophyta</taxon>
        <taxon>Embryophyta</taxon>
        <taxon>Tracheophyta</taxon>
        <taxon>Spermatophyta</taxon>
        <taxon>Magnoliopsida</taxon>
        <taxon>Liliopsida</taxon>
        <taxon>Zingiberales</taxon>
        <taxon>Musaceae</taxon>
        <taxon>Musa</taxon>
    </lineage>
</organism>
<keyword evidence="3" id="KW-0805">Transcription regulation</keyword>
<keyword evidence="6" id="KW-0539">Nucleus</keyword>
<feature type="domain" description="BZIP" evidence="9">
    <location>
        <begin position="196"/>
        <end position="244"/>
    </location>
</feature>
<dbReference type="Gene3D" id="1.20.5.170">
    <property type="match status" value="1"/>
</dbReference>
<dbReference type="EMBL" id="PYDT01000010">
    <property type="protein sequence ID" value="THU46733.1"/>
    <property type="molecule type" value="Genomic_DNA"/>
</dbReference>
<protein>
    <recommendedName>
        <fullName evidence="9">BZIP domain-containing protein</fullName>
    </recommendedName>
</protein>
<dbReference type="InterPro" id="IPR004827">
    <property type="entry name" value="bZIP"/>
</dbReference>
<feature type="region of interest" description="Disordered" evidence="8">
    <location>
        <begin position="1"/>
        <end position="50"/>
    </location>
</feature>
<dbReference type="GO" id="GO:0003677">
    <property type="term" value="F:DNA binding"/>
    <property type="evidence" value="ECO:0007669"/>
    <property type="project" value="UniProtKB-KW"/>
</dbReference>
<dbReference type="PROSITE" id="PS50217">
    <property type="entry name" value="BZIP"/>
    <property type="match status" value="1"/>
</dbReference>
<dbReference type="CDD" id="cd14707">
    <property type="entry name" value="bZIP_plant_BZIP46"/>
    <property type="match status" value="1"/>
</dbReference>
<keyword evidence="11" id="KW-1185">Reference proteome</keyword>
<comment type="subcellular location">
    <subcellularLocation>
        <location evidence="1">Nucleus</location>
    </subcellularLocation>
</comment>
<dbReference type="GO" id="GO:0005634">
    <property type="term" value="C:nucleus"/>
    <property type="evidence" value="ECO:0007669"/>
    <property type="project" value="UniProtKB-SubCell"/>
</dbReference>
<accession>A0A4S8IEV3</accession>
<keyword evidence="2" id="KW-0938">Abscisic acid signaling pathway</keyword>
<dbReference type="FunFam" id="1.20.5.170:FF:000036">
    <property type="entry name" value="ABSCISIC ACID-INSENSITIVE 5-like protein 2"/>
    <property type="match status" value="1"/>
</dbReference>
<dbReference type="PANTHER" id="PTHR22952:SF392">
    <property type="entry name" value="BZIP TRANSCRIPTION FACTOR 12"/>
    <property type="match status" value="1"/>
</dbReference>
<evidence type="ECO:0000256" key="6">
    <source>
        <dbReference type="ARBA" id="ARBA00023242"/>
    </source>
</evidence>
<dbReference type="AlphaFoldDB" id="A0A4S8IEV3"/>
<sequence>MASSRVMPSSSSAANSDLARQPPSMYPLAAAADPPPSSATGDDPAGNLGSTAMDDLLRSFYCEAEAPPPLPAREGATGGKMAEQMLKEVAAAGRSVAGVDGSAAAGYGEMTLEDFLARAGAVREGDVRVPSSGSMQAGFGVDPVLDDRLVQQEQLLMVENPILGFGNGVEGGGAGGGGGGGRGWKRPMVDPVDKAALQRQKRMIKNRESAARSRERKQAYTVELESLVRRLEVENASLLREQEEHYKMRLKQLMENLIPVTEMKKPPRILRRTHSMQW</sequence>
<keyword evidence="4" id="KW-0238">DNA-binding</keyword>
<reference evidence="10 11" key="1">
    <citation type="journal article" date="2019" name="Nat. Plants">
        <title>Genome sequencing of Musa balbisiana reveals subgenome evolution and function divergence in polyploid bananas.</title>
        <authorList>
            <person name="Yao X."/>
        </authorList>
    </citation>
    <scope>NUCLEOTIDE SEQUENCE [LARGE SCALE GENOMIC DNA]</scope>
    <source>
        <strain evidence="11">cv. DH-PKW</strain>
        <tissue evidence="10">Leaves</tissue>
    </source>
</reference>
<evidence type="ECO:0000256" key="4">
    <source>
        <dbReference type="ARBA" id="ARBA00023125"/>
    </source>
</evidence>
<feature type="compositionally biased region" description="Low complexity" evidence="8">
    <location>
        <begin position="27"/>
        <end position="45"/>
    </location>
</feature>
<evidence type="ECO:0000313" key="10">
    <source>
        <dbReference type="EMBL" id="THU46733.1"/>
    </source>
</evidence>
<keyword evidence="7" id="KW-0175">Coiled coil</keyword>
<dbReference type="PANTHER" id="PTHR22952">
    <property type="entry name" value="CAMP-RESPONSE ELEMENT BINDING PROTEIN-RELATED"/>
    <property type="match status" value="1"/>
</dbReference>
<dbReference type="InterPro" id="IPR046347">
    <property type="entry name" value="bZIP_sf"/>
</dbReference>
<dbReference type="GO" id="GO:0045893">
    <property type="term" value="P:positive regulation of DNA-templated transcription"/>
    <property type="evidence" value="ECO:0007669"/>
    <property type="project" value="InterPro"/>
</dbReference>
<evidence type="ECO:0000313" key="11">
    <source>
        <dbReference type="Proteomes" id="UP000317650"/>
    </source>
</evidence>
<name>A0A4S8IEV3_MUSBA</name>
<evidence type="ECO:0000256" key="2">
    <source>
        <dbReference type="ARBA" id="ARBA00022682"/>
    </source>
</evidence>
<dbReference type="GO" id="GO:0003700">
    <property type="term" value="F:DNA-binding transcription factor activity"/>
    <property type="evidence" value="ECO:0007669"/>
    <property type="project" value="InterPro"/>
</dbReference>
<gene>
    <name evidence="10" type="ORF">C4D60_Mb09t08000</name>
</gene>
<evidence type="ECO:0000256" key="1">
    <source>
        <dbReference type="ARBA" id="ARBA00004123"/>
    </source>
</evidence>
<evidence type="ECO:0000256" key="7">
    <source>
        <dbReference type="SAM" id="Coils"/>
    </source>
</evidence>
<dbReference type="Pfam" id="PF00170">
    <property type="entry name" value="bZIP_1"/>
    <property type="match status" value="1"/>
</dbReference>
<feature type="coiled-coil region" evidence="7">
    <location>
        <begin position="221"/>
        <end position="256"/>
    </location>
</feature>
<dbReference type="GO" id="GO:0009738">
    <property type="term" value="P:abscisic acid-activated signaling pathway"/>
    <property type="evidence" value="ECO:0007669"/>
    <property type="project" value="UniProtKB-KW"/>
</dbReference>
<dbReference type="SUPFAM" id="SSF57959">
    <property type="entry name" value="Leucine zipper domain"/>
    <property type="match status" value="1"/>
</dbReference>
<comment type="caution">
    <text evidence="10">The sequence shown here is derived from an EMBL/GenBank/DDBJ whole genome shotgun (WGS) entry which is preliminary data.</text>
</comment>
<proteinExistence type="predicted"/>
<dbReference type="SMART" id="SM00338">
    <property type="entry name" value="BRLZ"/>
    <property type="match status" value="1"/>
</dbReference>
<dbReference type="InterPro" id="IPR043452">
    <property type="entry name" value="BZIP46-like"/>
</dbReference>
<evidence type="ECO:0000259" key="9">
    <source>
        <dbReference type="PROSITE" id="PS50217"/>
    </source>
</evidence>
<feature type="compositionally biased region" description="Low complexity" evidence="8">
    <location>
        <begin position="1"/>
        <end position="19"/>
    </location>
</feature>
<evidence type="ECO:0000256" key="3">
    <source>
        <dbReference type="ARBA" id="ARBA00023015"/>
    </source>
</evidence>
<keyword evidence="5" id="KW-0804">Transcription</keyword>
<evidence type="ECO:0000256" key="8">
    <source>
        <dbReference type="SAM" id="MobiDB-lite"/>
    </source>
</evidence>
<dbReference type="PROSITE" id="PS00036">
    <property type="entry name" value="BZIP_BASIC"/>
    <property type="match status" value="1"/>
</dbReference>
<evidence type="ECO:0000256" key="5">
    <source>
        <dbReference type="ARBA" id="ARBA00023163"/>
    </source>
</evidence>
<dbReference type="Proteomes" id="UP000317650">
    <property type="component" value="Chromosome 9"/>
</dbReference>